<dbReference type="KEGG" id="ovi:T265_00881"/>
<keyword evidence="2" id="KW-1185">Reference proteome</keyword>
<organism evidence="1 2">
    <name type="scientific">Opisthorchis viverrini</name>
    <name type="common">Southeast Asian liver fluke</name>
    <dbReference type="NCBI Taxonomy" id="6198"/>
    <lineage>
        <taxon>Eukaryota</taxon>
        <taxon>Metazoa</taxon>
        <taxon>Spiralia</taxon>
        <taxon>Lophotrochozoa</taxon>
        <taxon>Platyhelminthes</taxon>
        <taxon>Trematoda</taxon>
        <taxon>Digenea</taxon>
        <taxon>Opisthorchiida</taxon>
        <taxon>Opisthorchiata</taxon>
        <taxon>Opisthorchiidae</taxon>
        <taxon>Opisthorchis</taxon>
    </lineage>
</organism>
<dbReference type="AlphaFoldDB" id="A0A075A0I4"/>
<accession>A0A075A0I4</accession>
<evidence type="ECO:0000313" key="2">
    <source>
        <dbReference type="Proteomes" id="UP000054324"/>
    </source>
</evidence>
<dbReference type="EMBL" id="KL596627">
    <property type="protein sequence ID" value="KER33183.1"/>
    <property type="molecule type" value="Genomic_DNA"/>
</dbReference>
<dbReference type="CTD" id="20315069"/>
<proteinExistence type="predicted"/>
<dbReference type="GeneID" id="20315069"/>
<evidence type="ECO:0000313" key="1">
    <source>
        <dbReference type="EMBL" id="KER33183.1"/>
    </source>
</evidence>
<name>A0A075A0I4_OPIVI</name>
<dbReference type="Proteomes" id="UP000054324">
    <property type="component" value="Unassembled WGS sequence"/>
</dbReference>
<gene>
    <name evidence="1" type="ORF">T265_00881</name>
</gene>
<reference evidence="1 2" key="1">
    <citation type="submission" date="2013-11" db="EMBL/GenBank/DDBJ databases">
        <title>Opisthorchis viverrini - life in the bile duct.</title>
        <authorList>
            <person name="Young N.D."/>
            <person name="Nagarajan N."/>
            <person name="Lin S.J."/>
            <person name="Korhonen P.K."/>
            <person name="Jex A.R."/>
            <person name="Hall R.S."/>
            <person name="Safavi-Hemami H."/>
            <person name="Kaewkong W."/>
            <person name="Bertrand D."/>
            <person name="Gao S."/>
            <person name="Seet Q."/>
            <person name="Wongkham S."/>
            <person name="Teh B.T."/>
            <person name="Wongkham C."/>
            <person name="Intapan P.M."/>
            <person name="Maleewong W."/>
            <person name="Yang X."/>
            <person name="Hu M."/>
            <person name="Wang Z."/>
            <person name="Hofmann A."/>
            <person name="Sternberg P.W."/>
            <person name="Tan P."/>
            <person name="Wang J."/>
            <person name="Gasser R.B."/>
        </authorList>
    </citation>
    <scope>NUCLEOTIDE SEQUENCE [LARGE SCALE GENOMIC DNA]</scope>
</reference>
<protein>
    <submittedName>
        <fullName evidence="1">Uncharacterized protein</fullName>
    </submittedName>
</protein>
<dbReference type="RefSeq" id="XP_009163040.1">
    <property type="nucleotide sequence ID" value="XM_009164776.1"/>
</dbReference>
<sequence>MQMFLRDRRRMLVVKMFIQDLTHSVTRANEKPKHKTIQLSVKFGCARGRRHTGAQVVFTSAHQKRSAVV</sequence>